<evidence type="ECO:0000313" key="3">
    <source>
        <dbReference type="Proteomes" id="UP001597448"/>
    </source>
</evidence>
<sequence length="169" mass="19997">MELGIELVPKEQKQMISRLMQFYFYDFTRYLELQVDREGLFPSYPGLEAYWNSGKNKFVYLFTVDGNVAGFALIDRLLRDPEGEFYMTEFFVMQRYRRSGVGTWAAHRLFDMFPGSWKVSQIRANTPARDFWHRVIGAYTGGEFQERFNSRQGNPSQYFSTLNSNRVKK</sequence>
<organism evidence="2 3">
    <name type="scientific">Paenibacillus rhizoplanae</name>
    <dbReference type="NCBI Taxonomy" id="1917181"/>
    <lineage>
        <taxon>Bacteria</taxon>
        <taxon>Bacillati</taxon>
        <taxon>Bacillota</taxon>
        <taxon>Bacilli</taxon>
        <taxon>Bacillales</taxon>
        <taxon>Paenibacillaceae</taxon>
        <taxon>Paenibacillus</taxon>
    </lineage>
</organism>
<dbReference type="PROSITE" id="PS51186">
    <property type="entry name" value="GNAT"/>
    <property type="match status" value="1"/>
</dbReference>
<dbReference type="EMBL" id="JBHUKY010000054">
    <property type="protein sequence ID" value="MFD2412993.1"/>
    <property type="molecule type" value="Genomic_DNA"/>
</dbReference>
<reference evidence="3" key="1">
    <citation type="journal article" date="2019" name="Int. J. Syst. Evol. Microbiol.">
        <title>The Global Catalogue of Microorganisms (GCM) 10K type strain sequencing project: providing services to taxonomists for standard genome sequencing and annotation.</title>
        <authorList>
            <consortium name="The Broad Institute Genomics Platform"/>
            <consortium name="The Broad Institute Genome Sequencing Center for Infectious Disease"/>
            <person name="Wu L."/>
            <person name="Ma J."/>
        </authorList>
    </citation>
    <scope>NUCLEOTIDE SEQUENCE [LARGE SCALE GENOMIC DNA]</scope>
    <source>
        <strain evidence="3">CCM 8725</strain>
    </source>
</reference>
<evidence type="ECO:0000259" key="1">
    <source>
        <dbReference type="PROSITE" id="PS51186"/>
    </source>
</evidence>
<name>A0ABW5FD88_9BACL</name>
<accession>A0ABW5FD88</accession>
<dbReference type="InterPro" id="IPR016181">
    <property type="entry name" value="Acyl_CoA_acyltransferase"/>
</dbReference>
<gene>
    <name evidence="2" type="ORF">ACFSX3_24220</name>
</gene>
<feature type="domain" description="N-acetyltransferase" evidence="1">
    <location>
        <begin position="3"/>
        <end position="163"/>
    </location>
</feature>
<dbReference type="Pfam" id="PF00583">
    <property type="entry name" value="Acetyltransf_1"/>
    <property type="match status" value="1"/>
</dbReference>
<comment type="caution">
    <text evidence="2">The sequence shown here is derived from an EMBL/GenBank/DDBJ whole genome shotgun (WGS) entry which is preliminary data.</text>
</comment>
<dbReference type="Gene3D" id="3.40.630.30">
    <property type="match status" value="1"/>
</dbReference>
<evidence type="ECO:0000313" key="2">
    <source>
        <dbReference type="EMBL" id="MFD2412993.1"/>
    </source>
</evidence>
<dbReference type="RefSeq" id="WP_209989864.1">
    <property type="nucleotide sequence ID" value="NZ_JBHSVQ010000001.1"/>
</dbReference>
<dbReference type="InterPro" id="IPR000182">
    <property type="entry name" value="GNAT_dom"/>
</dbReference>
<proteinExistence type="predicted"/>
<dbReference type="CDD" id="cd04301">
    <property type="entry name" value="NAT_SF"/>
    <property type="match status" value="1"/>
</dbReference>
<dbReference type="SUPFAM" id="SSF55729">
    <property type="entry name" value="Acyl-CoA N-acyltransferases (Nat)"/>
    <property type="match status" value="1"/>
</dbReference>
<protein>
    <submittedName>
        <fullName evidence="2">GNAT family N-acetyltransferase</fullName>
    </submittedName>
</protein>
<keyword evidence="3" id="KW-1185">Reference proteome</keyword>
<dbReference type="Proteomes" id="UP001597448">
    <property type="component" value="Unassembled WGS sequence"/>
</dbReference>